<name>A0A9Q0N6M1_9DIPT</name>
<dbReference type="EMBL" id="WJQU01000002">
    <property type="protein sequence ID" value="KAJ6644147.1"/>
    <property type="molecule type" value="Genomic_DNA"/>
</dbReference>
<sequence length="185" mass="20459">MLLNALNLVIVLSLPFCILAANPLVSEGKGEDVVCDTIAKIKQSGIFADDANIMRRIAYAESLFGTHPNTYRSGYNGGIWQVDKIGFEDAKDIQSHPNLGKLWSKIEILLNKQRNNIKWEDLRKPLFSGVFARIRLYLVPSAIPSDINGQAAYWKKYYNSAAGAGTVAGFVNKVNDMNNKFGSTC</sequence>
<protein>
    <submittedName>
        <fullName evidence="2">Uncharacterized protein</fullName>
    </submittedName>
</protein>
<dbReference type="Proteomes" id="UP001151699">
    <property type="component" value="Chromosome B"/>
</dbReference>
<gene>
    <name evidence="2" type="ORF">Bhyg_09113</name>
</gene>
<keyword evidence="1" id="KW-0732">Signal</keyword>
<proteinExistence type="predicted"/>
<evidence type="ECO:0000256" key="1">
    <source>
        <dbReference type="SAM" id="SignalP"/>
    </source>
</evidence>
<evidence type="ECO:0000313" key="2">
    <source>
        <dbReference type="EMBL" id="KAJ6644147.1"/>
    </source>
</evidence>
<feature type="chain" id="PRO_5040262534" evidence="1">
    <location>
        <begin position="21"/>
        <end position="185"/>
    </location>
</feature>
<feature type="signal peptide" evidence="1">
    <location>
        <begin position="1"/>
        <end position="20"/>
    </location>
</feature>
<dbReference type="AlphaFoldDB" id="A0A9Q0N6M1"/>
<dbReference type="OrthoDB" id="7780781at2759"/>
<keyword evidence="3" id="KW-1185">Reference proteome</keyword>
<organism evidence="2 3">
    <name type="scientific">Pseudolycoriella hygida</name>
    <dbReference type="NCBI Taxonomy" id="35572"/>
    <lineage>
        <taxon>Eukaryota</taxon>
        <taxon>Metazoa</taxon>
        <taxon>Ecdysozoa</taxon>
        <taxon>Arthropoda</taxon>
        <taxon>Hexapoda</taxon>
        <taxon>Insecta</taxon>
        <taxon>Pterygota</taxon>
        <taxon>Neoptera</taxon>
        <taxon>Endopterygota</taxon>
        <taxon>Diptera</taxon>
        <taxon>Nematocera</taxon>
        <taxon>Sciaroidea</taxon>
        <taxon>Sciaridae</taxon>
        <taxon>Pseudolycoriella</taxon>
    </lineage>
</organism>
<evidence type="ECO:0000313" key="3">
    <source>
        <dbReference type="Proteomes" id="UP001151699"/>
    </source>
</evidence>
<comment type="caution">
    <text evidence="2">The sequence shown here is derived from an EMBL/GenBank/DDBJ whole genome shotgun (WGS) entry which is preliminary data.</text>
</comment>
<reference evidence="2" key="1">
    <citation type="submission" date="2022-07" db="EMBL/GenBank/DDBJ databases">
        <authorList>
            <person name="Trinca V."/>
            <person name="Uliana J.V.C."/>
            <person name="Torres T.T."/>
            <person name="Ward R.J."/>
            <person name="Monesi N."/>
        </authorList>
    </citation>
    <scope>NUCLEOTIDE SEQUENCE</scope>
    <source>
        <strain evidence="2">HSMRA1968</strain>
        <tissue evidence="2">Whole embryos</tissue>
    </source>
</reference>
<accession>A0A9Q0N6M1</accession>